<reference evidence="3" key="2">
    <citation type="submission" date="2017-01" db="EMBL/GenBank/DDBJ databases">
        <authorList>
            <person name="Mah S.A."/>
            <person name="Swanson W.J."/>
            <person name="Moy G.W."/>
            <person name="Vacquier V.D."/>
        </authorList>
    </citation>
    <scope>NUCLEOTIDE SEQUENCE [LARGE SCALE GENOMIC DNA]</scope>
    <source>
        <strain evidence="3">MT1</strain>
    </source>
</reference>
<sequence>MPRRKATGINEADSINYLITQARKLGTAAHTDYKADWLVSGSIGSKLWEIIDEQRNNEIIKLKFDAPMPDGSLLTDPQNQKLLFPLQKIAFHLRMGSLTGDLKTARQWIIAVEAIINFSRWLVLHGSVFAPQKHGFRLITEDHLVGYFEEFASGGIINTLKLKERFIATAHENIESDIPLKELLRDPYHLDKKFISDTFLWLSRKNGIVHSKRRKLLIISRRHLHQILGCSYPVLDRYSSMGVFLDQFDRPANRANTGYTTAPPPVPRRSPKSKDETITRQTMRMHKRQLKILFSAHSLIPDEIPHIANSAFEKTSTSKLRLDGHTRLIPIEVGLNAIQKASEMVVVYGPTIVQAVLHYARNYTAIREIRSLTFLTKRMNELFENTRQKWLTPDTPNIPSQSLCERFNVVSLTSNVRNHNIDKGISFKILHEAFYGACALLIGMCKPIRDGEIHKLKRNCLISEFEGGGALLIQELEKSGMMGARQTITRPIPSVAARAIQLLQVMGSELSKIYADKSGPIRDYLFYIPDHYLKAPTGKALSYTLNKSIDTFCALHNLPNDENGTPWVIRIHEMRKFFLLIMYKHHDNKLRSILSYAAGHTNLEDLDAYISFSHDDPESVRYESECIADKLLSLENGVLLKSGNNGLCALYSYICEHFDVSEISALSKDKFYHFLGAMQRSDIYKSTVYTLEIKDSDGSLTTLDFAVRFNGEIDERYN</sequence>
<accession>A0A1H0JCZ0</accession>
<reference evidence="2 7" key="4">
    <citation type="submission" date="2019-09" db="EMBL/GenBank/DDBJ databases">
        <title>Draft genome sequences of 48 bacterial type strains from the CCUG.</title>
        <authorList>
            <person name="Tunovic T."/>
            <person name="Pineiro-Iglesias B."/>
            <person name="Unosson C."/>
            <person name="Inganas E."/>
            <person name="Ohlen M."/>
            <person name="Cardew S."/>
            <person name="Jensie-Markopoulos S."/>
            <person name="Salva-Serra F."/>
            <person name="Jaen-Luchoro D."/>
            <person name="Karlsson R."/>
            <person name="Svensson-Stadler L."/>
            <person name="Chun J."/>
            <person name="Moore E."/>
        </authorList>
    </citation>
    <scope>NUCLEOTIDE SEQUENCE [LARGE SCALE GENOMIC DNA]</scope>
    <source>
        <strain evidence="2 7">CCUG 53116</strain>
    </source>
</reference>
<dbReference type="AlphaFoldDB" id="A0A1H0JCZ0"/>
<dbReference type="OrthoDB" id="8914001at2"/>
<keyword evidence="5" id="KW-1185">Reference proteome</keyword>
<evidence type="ECO:0008006" key="8">
    <source>
        <dbReference type="Google" id="ProtNLM"/>
    </source>
</evidence>
<name>A0A1H0JCZ0_PSERE</name>
<protein>
    <recommendedName>
        <fullName evidence="8">Integrase</fullName>
    </recommendedName>
</protein>
<organism evidence="4 6">
    <name type="scientific">Pseudomonas reinekei</name>
    <dbReference type="NCBI Taxonomy" id="395598"/>
    <lineage>
        <taxon>Bacteria</taxon>
        <taxon>Pseudomonadati</taxon>
        <taxon>Pseudomonadota</taxon>
        <taxon>Gammaproteobacteria</taxon>
        <taxon>Pseudomonadales</taxon>
        <taxon>Pseudomonadaceae</taxon>
        <taxon>Pseudomonas</taxon>
    </lineage>
</organism>
<gene>
    <name evidence="3" type="ORF">BVK86_20290</name>
    <name evidence="2" type="ORF">F7R15_19335</name>
    <name evidence="4" type="ORF">SAMN04490202_0811</name>
</gene>
<reference evidence="5" key="3">
    <citation type="submission" date="2017-01" db="EMBL/GenBank/DDBJ databases">
        <authorList>
            <person name="Poblete-Castro I."/>
        </authorList>
    </citation>
    <scope>NUCLEOTIDE SEQUENCE [LARGE SCALE GENOMIC DNA]</scope>
    <source>
        <strain evidence="5">DSM 18361 / CCUG 53116 / MT1</strain>
    </source>
</reference>
<reference evidence="4 6" key="1">
    <citation type="submission" date="2016-10" db="EMBL/GenBank/DDBJ databases">
        <authorList>
            <person name="de Groot N.N."/>
        </authorList>
    </citation>
    <scope>NUCLEOTIDE SEQUENCE [LARGE SCALE GENOMIC DNA]</scope>
    <source>
        <strain evidence="4 6">BS3776</strain>
    </source>
</reference>
<evidence type="ECO:0000313" key="5">
    <source>
        <dbReference type="Proteomes" id="UP000186756"/>
    </source>
</evidence>
<dbReference type="RefSeq" id="WP_075948100.1">
    <property type="nucleotide sequence ID" value="NZ_LT629709.1"/>
</dbReference>
<evidence type="ECO:0000313" key="4">
    <source>
        <dbReference type="EMBL" id="SDO41393.1"/>
    </source>
</evidence>
<dbReference type="EMBL" id="LT629709">
    <property type="protein sequence ID" value="SDO41393.1"/>
    <property type="molecule type" value="Genomic_DNA"/>
</dbReference>
<evidence type="ECO:0000313" key="2">
    <source>
        <dbReference type="EMBL" id="KAB0483809.1"/>
    </source>
</evidence>
<evidence type="ECO:0000313" key="3">
    <source>
        <dbReference type="EMBL" id="OLU00872.1"/>
    </source>
</evidence>
<dbReference type="Proteomes" id="UP000460142">
    <property type="component" value="Unassembled WGS sequence"/>
</dbReference>
<evidence type="ECO:0000313" key="6">
    <source>
        <dbReference type="Proteomes" id="UP000198549"/>
    </source>
</evidence>
<dbReference type="Proteomes" id="UP000186756">
    <property type="component" value="Unassembled WGS sequence"/>
</dbReference>
<dbReference type="EMBL" id="VZPS01000013">
    <property type="protein sequence ID" value="KAB0483809.1"/>
    <property type="molecule type" value="Genomic_DNA"/>
</dbReference>
<dbReference type="EMBL" id="MSTQ01000013">
    <property type="protein sequence ID" value="OLU00872.1"/>
    <property type="molecule type" value="Genomic_DNA"/>
</dbReference>
<feature type="region of interest" description="Disordered" evidence="1">
    <location>
        <begin position="254"/>
        <end position="277"/>
    </location>
</feature>
<evidence type="ECO:0000313" key="7">
    <source>
        <dbReference type="Proteomes" id="UP000460142"/>
    </source>
</evidence>
<proteinExistence type="predicted"/>
<dbReference type="Proteomes" id="UP000198549">
    <property type="component" value="Chromosome I"/>
</dbReference>
<evidence type="ECO:0000256" key="1">
    <source>
        <dbReference type="SAM" id="MobiDB-lite"/>
    </source>
</evidence>